<feature type="domain" description="ATPase AAA-type core" evidence="2">
    <location>
        <begin position="312"/>
        <end position="394"/>
    </location>
</feature>
<dbReference type="Proteomes" id="UP000250006">
    <property type="component" value="Unassembled WGS sequence"/>
</dbReference>
<dbReference type="Pfam" id="PF13304">
    <property type="entry name" value="AAA_21"/>
    <property type="match status" value="1"/>
</dbReference>
<sequence length="471" mass="51541">MLTRFEVSGFKNLRDVAVDFGSFTCVAGQNGVGKSNLLDAVQLMSHLASGTFREAIAAVRPAAGQRATQESVLSEAVLAGEENLRLAAEVLLRPGLRLQIGPGESKPLNDRYLRYEVELAVDTGYKGTRARPIRLVSESLMSCSRSPREPVPSEGHPGGQVIYIETDTFPGFFDEDGNEAGTEDVVLLYGQGLGAASPGDDRVILADVRAVTKEQEQTALSVAVNGTLPHAVAEEMRSWRFVALEPSLMRAADDKDEEPRLAGSGAHLPAFLTSQVEERGEQVYKDLRLALSSLLDLRSLRVRPNGDFLELRAQVGEAPDLPARALSDGTLRMLALGALANDSQYSGAVFIEEPENGVHPGLLHYLLTLLRRMAEPRDGVPRQVVINTHSPYLVQDVMEERADDLLCAVRWRRREPNGRTSESVTFNPLPGTWRALHWERSKDRPRSSAPVSASRLVSFLSNSLVEADQDE</sequence>
<reference evidence="3 4" key="1">
    <citation type="submission" date="2018-06" db="EMBL/GenBank/DDBJ databases">
        <authorList>
            <consortium name="Pathogen Informatics"/>
            <person name="Doyle S."/>
        </authorList>
    </citation>
    <scope>NUCLEOTIDE SEQUENCE [LARGE SCALE GENOMIC DNA]</scope>
    <source>
        <strain evidence="3 4">NCTC11535</strain>
    </source>
</reference>
<dbReference type="Gene3D" id="3.40.50.300">
    <property type="entry name" value="P-loop containing nucleotide triphosphate hydrolases"/>
    <property type="match status" value="2"/>
</dbReference>
<dbReference type="RefSeq" id="WP_170166861.1">
    <property type="nucleotide sequence ID" value="NZ_UAPQ01000008.1"/>
</dbReference>
<dbReference type="InterPro" id="IPR027417">
    <property type="entry name" value="P-loop_NTPase"/>
</dbReference>
<organism evidence="3 4">
    <name type="scientific">Actinomyces bovis</name>
    <dbReference type="NCBI Taxonomy" id="1658"/>
    <lineage>
        <taxon>Bacteria</taxon>
        <taxon>Bacillati</taxon>
        <taxon>Actinomycetota</taxon>
        <taxon>Actinomycetes</taxon>
        <taxon>Actinomycetales</taxon>
        <taxon>Actinomycetaceae</taxon>
        <taxon>Actinomyces</taxon>
    </lineage>
</organism>
<protein>
    <submittedName>
        <fullName evidence="3">Recombination protein F</fullName>
    </submittedName>
</protein>
<proteinExistence type="predicted"/>
<evidence type="ECO:0000259" key="2">
    <source>
        <dbReference type="Pfam" id="PF13304"/>
    </source>
</evidence>
<name>A0ABY1VNW2_9ACTO</name>
<dbReference type="EMBL" id="UAPQ01000008">
    <property type="protein sequence ID" value="SPT53740.1"/>
    <property type="molecule type" value="Genomic_DNA"/>
</dbReference>
<evidence type="ECO:0000256" key="1">
    <source>
        <dbReference type="ARBA" id="ARBA00023236"/>
    </source>
</evidence>
<dbReference type="PANTHER" id="PTHR32182:SF22">
    <property type="entry name" value="ATP-DEPENDENT ENDONUCLEASE, OLD FAMILY-RELATED"/>
    <property type="match status" value="1"/>
</dbReference>
<evidence type="ECO:0000313" key="4">
    <source>
        <dbReference type="Proteomes" id="UP000250006"/>
    </source>
</evidence>
<keyword evidence="4" id="KW-1185">Reference proteome</keyword>
<dbReference type="InterPro" id="IPR003959">
    <property type="entry name" value="ATPase_AAA_core"/>
</dbReference>
<dbReference type="PANTHER" id="PTHR32182">
    <property type="entry name" value="DNA REPLICATION AND REPAIR PROTEIN RECF"/>
    <property type="match status" value="1"/>
</dbReference>
<dbReference type="SUPFAM" id="SSF52540">
    <property type="entry name" value="P-loop containing nucleoside triphosphate hydrolases"/>
    <property type="match status" value="1"/>
</dbReference>
<keyword evidence="1" id="KW-0742">SOS response</keyword>
<comment type="caution">
    <text evidence="3">The sequence shown here is derived from an EMBL/GenBank/DDBJ whole genome shotgun (WGS) entry which is preliminary data.</text>
</comment>
<gene>
    <name evidence="3" type="ORF">NCTC11535_01421</name>
</gene>
<keyword evidence="1" id="KW-0227">DNA damage</keyword>
<evidence type="ECO:0000313" key="3">
    <source>
        <dbReference type="EMBL" id="SPT53740.1"/>
    </source>
</evidence>
<accession>A0ABY1VNW2</accession>